<keyword evidence="2" id="KW-0342">GTP-binding</keyword>
<evidence type="ECO:0000313" key="6">
    <source>
        <dbReference type="EMBL" id="KAK9865460.1"/>
    </source>
</evidence>
<dbReference type="HAMAP" id="MF_01820">
    <property type="entry name" value="GTPase_RsgA"/>
    <property type="match status" value="1"/>
</dbReference>
<dbReference type="PROSITE" id="PS50936">
    <property type="entry name" value="ENGC_GTPASE"/>
    <property type="match status" value="1"/>
</dbReference>
<dbReference type="Gene3D" id="1.10.40.50">
    <property type="entry name" value="Probable gtpase engc, domain 3"/>
    <property type="match status" value="1"/>
</dbReference>
<gene>
    <name evidence="6" type="ORF">WJX84_010095</name>
</gene>
<feature type="region of interest" description="Disordered" evidence="3">
    <location>
        <begin position="246"/>
        <end position="333"/>
    </location>
</feature>
<dbReference type="SUPFAM" id="SSF52540">
    <property type="entry name" value="P-loop containing nucleoside triphosphate hydrolases"/>
    <property type="match status" value="2"/>
</dbReference>
<feature type="compositionally biased region" description="Basic residues" evidence="3">
    <location>
        <begin position="502"/>
        <end position="512"/>
    </location>
</feature>
<dbReference type="GO" id="GO:0005525">
    <property type="term" value="F:GTP binding"/>
    <property type="evidence" value="ECO:0007669"/>
    <property type="project" value="UniProtKB-KW"/>
</dbReference>
<proteinExistence type="inferred from homology"/>
<feature type="compositionally biased region" description="Basic residues" evidence="3">
    <location>
        <begin position="471"/>
        <end position="485"/>
    </location>
</feature>
<dbReference type="EMBL" id="JALJOV010000247">
    <property type="protein sequence ID" value="KAK9865460.1"/>
    <property type="molecule type" value="Genomic_DNA"/>
</dbReference>
<evidence type="ECO:0000256" key="2">
    <source>
        <dbReference type="ARBA" id="ARBA00023134"/>
    </source>
</evidence>
<feature type="region of interest" description="Disordered" evidence="3">
    <location>
        <begin position="469"/>
        <end position="531"/>
    </location>
</feature>
<feature type="compositionally biased region" description="Low complexity" evidence="3">
    <location>
        <begin position="270"/>
        <end position="287"/>
    </location>
</feature>
<dbReference type="Proteomes" id="UP001485043">
    <property type="component" value="Unassembled WGS sequence"/>
</dbReference>
<dbReference type="CDD" id="cd01854">
    <property type="entry name" value="YjeQ_EngC"/>
    <property type="match status" value="1"/>
</dbReference>
<evidence type="ECO:0000256" key="3">
    <source>
        <dbReference type="SAM" id="MobiDB-lite"/>
    </source>
</evidence>
<dbReference type="PANTHER" id="PTHR32120:SF11">
    <property type="entry name" value="SMALL RIBOSOMAL SUBUNIT BIOGENESIS GTPASE RSGA 1, MITOCHONDRIAL-RELATED"/>
    <property type="match status" value="1"/>
</dbReference>
<dbReference type="PANTHER" id="PTHR32120">
    <property type="entry name" value="SMALL RIBOSOMAL SUBUNIT BIOGENESIS GTPASE RSGA"/>
    <property type="match status" value="1"/>
</dbReference>
<dbReference type="Gene3D" id="3.40.50.300">
    <property type="entry name" value="P-loop containing nucleotide triphosphate hydrolases"/>
    <property type="match status" value="1"/>
</dbReference>
<dbReference type="Pfam" id="PF03193">
    <property type="entry name" value="RsgA_GTPase"/>
    <property type="match status" value="2"/>
</dbReference>
<dbReference type="GO" id="GO:0003924">
    <property type="term" value="F:GTPase activity"/>
    <property type="evidence" value="ECO:0007669"/>
    <property type="project" value="InterPro"/>
</dbReference>
<dbReference type="InterPro" id="IPR027417">
    <property type="entry name" value="P-loop_NTPase"/>
</dbReference>
<protein>
    <recommendedName>
        <fullName evidence="8">Small ribosomal subunit biogenesis GTPase RsgA</fullName>
    </recommendedName>
</protein>
<feature type="domain" description="EngC GTPase" evidence="4">
    <location>
        <begin position="129"/>
        <end position="290"/>
    </location>
</feature>
<evidence type="ECO:0000259" key="5">
    <source>
        <dbReference type="PROSITE" id="PS51721"/>
    </source>
</evidence>
<keyword evidence="1" id="KW-0547">Nucleotide-binding</keyword>
<sequence>MRLSQRSFAGLVQQPQVRPEPWVRAGPPQTVQLPDERVTHLMEVEHEATGQVRTRKGNFYSVRIDKTVTGQTPPLSDLLCVPRGLLKKIKQKVLVGDKVKVVGIDWPDAQGMVSDVFPRSSQLSDPAVANIDQILLVFSLSQPPFDAEQATRFLVVAEAAEIPAVVVLNKADLIPAEDSEAIVRQVESWGYKAITASANQAQGLQSLTEALSRQTSAVAGPSGVGKSSLINALSLLSHLQSGIGPLPVHADSAESPGDATSTPAHHRASQESPAAAQQGSPASADQPGASGSHHIQNPDDSSAVGASEPEVNSQGSPTSGSIEDAPGDPASSRRLDGAAIVEPRSQLELAQSRANLQGIDDEGSTRQSVGDITNIGRGRNTTREVTLLEIGDGLLADSPGFNQPGLEELTLGSLAECFPEIQGTLNSASCAFRNCQHLNEPGCGVRPGWGRHPFYVTLHAELSQLEELQRHRSASKKRREGHLKNKTQSGGAKQQEALLDRKSHRRVSRRQARQNMDIIIKDAAEDAAETP</sequence>
<comment type="caution">
    <text evidence="6">The sequence shown here is derived from an EMBL/GenBank/DDBJ whole genome shotgun (WGS) entry which is preliminary data.</text>
</comment>
<evidence type="ECO:0000256" key="1">
    <source>
        <dbReference type="ARBA" id="ARBA00022741"/>
    </source>
</evidence>
<dbReference type="Gene3D" id="2.40.50.140">
    <property type="entry name" value="Nucleic acid-binding proteins"/>
    <property type="match status" value="1"/>
</dbReference>
<name>A0AAW1T9N8_9CHLO</name>
<dbReference type="InterPro" id="IPR004881">
    <property type="entry name" value="Ribosome_biogen_GTPase_RsgA"/>
</dbReference>
<reference evidence="6 7" key="1">
    <citation type="journal article" date="2024" name="Nat. Commun.">
        <title>Phylogenomics reveals the evolutionary origins of lichenization in chlorophyte algae.</title>
        <authorList>
            <person name="Puginier C."/>
            <person name="Libourel C."/>
            <person name="Otte J."/>
            <person name="Skaloud P."/>
            <person name="Haon M."/>
            <person name="Grisel S."/>
            <person name="Petersen M."/>
            <person name="Berrin J.G."/>
            <person name="Delaux P.M."/>
            <person name="Dal Grande F."/>
            <person name="Keller J."/>
        </authorList>
    </citation>
    <scope>NUCLEOTIDE SEQUENCE [LARGE SCALE GENOMIC DNA]</scope>
    <source>
        <strain evidence="6 7">SAG 2523</strain>
    </source>
</reference>
<feature type="region of interest" description="Disordered" evidence="3">
    <location>
        <begin position="356"/>
        <end position="377"/>
    </location>
</feature>
<feature type="domain" description="CP-type G" evidence="5">
    <location>
        <begin position="120"/>
        <end position="404"/>
    </location>
</feature>
<evidence type="ECO:0000259" key="4">
    <source>
        <dbReference type="PROSITE" id="PS50936"/>
    </source>
</evidence>
<evidence type="ECO:0008006" key="8">
    <source>
        <dbReference type="Google" id="ProtNLM"/>
    </source>
</evidence>
<dbReference type="InterPro" id="IPR012340">
    <property type="entry name" value="NA-bd_OB-fold"/>
</dbReference>
<dbReference type="NCBIfam" id="TIGR00157">
    <property type="entry name" value="ribosome small subunit-dependent GTPase A"/>
    <property type="match status" value="1"/>
</dbReference>
<keyword evidence="7" id="KW-1185">Reference proteome</keyword>
<dbReference type="PROSITE" id="PS51721">
    <property type="entry name" value="G_CP"/>
    <property type="match status" value="1"/>
</dbReference>
<dbReference type="AlphaFoldDB" id="A0AAW1T9N8"/>
<feature type="compositionally biased region" description="Polar residues" evidence="3">
    <location>
        <begin position="310"/>
        <end position="321"/>
    </location>
</feature>
<dbReference type="InterPro" id="IPR010914">
    <property type="entry name" value="RsgA_GTPase_dom"/>
</dbReference>
<accession>A0AAW1T9N8</accession>
<organism evidence="6 7">
    <name type="scientific">Apatococcus fuscideae</name>
    <dbReference type="NCBI Taxonomy" id="2026836"/>
    <lineage>
        <taxon>Eukaryota</taxon>
        <taxon>Viridiplantae</taxon>
        <taxon>Chlorophyta</taxon>
        <taxon>core chlorophytes</taxon>
        <taxon>Trebouxiophyceae</taxon>
        <taxon>Chlorellales</taxon>
        <taxon>Chlorellaceae</taxon>
        <taxon>Apatococcus</taxon>
    </lineage>
</organism>
<evidence type="ECO:0000313" key="7">
    <source>
        <dbReference type="Proteomes" id="UP001485043"/>
    </source>
</evidence>
<dbReference type="InterPro" id="IPR030378">
    <property type="entry name" value="G_CP_dom"/>
</dbReference>